<reference evidence="1" key="1">
    <citation type="submission" date="2020-11" db="EMBL/GenBank/DDBJ databases">
        <title>Carbohydrate-dependent, anaerobic sulfur respiration: A novel catabolism in halophilic archaea.</title>
        <authorList>
            <person name="Sorokin D.Y."/>
            <person name="Messina E."/>
            <person name="Smedile F."/>
            <person name="La Cono V."/>
            <person name="Hallsworth J.E."/>
            <person name="Yakimov M.M."/>
        </authorList>
    </citation>
    <scope>NUCLEOTIDE SEQUENCE</scope>
    <source>
        <strain evidence="1">HSR12-1</strain>
    </source>
</reference>
<evidence type="ECO:0000313" key="2">
    <source>
        <dbReference type="Proteomes" id="UP000663525"/>
    </source>
</evidence>
<protein>
    <submittedName>
        <fullName evidence="1">Uncharacterized protein</fullName>
    </submittedName>
</protein>
<name>A0A897N2M6_9EURY</name>
<dbReference type="EMBL" id="CP064787">
    <property type="protein sequence ID" value="QSG04975.1"/>
    <property type="molecule type" value="Genomic_DNA"/>
</dbReference>
<accession>A0A897N2M6</accession>
<organism evidence="1 2">
    <name type="scientific">Halapricum desulfuricans</name>
    <dbReference type="NCBI Taxonomy" id="2841257"/>
    <lineage>
        <taxon>Archaea</taxon>
        <taxon>Methanobacteriati</taxon>
        <taxon>Methanobacteriota</taxon>
        <taxon>Stenosarchaea group</taxon>
        <taxon>Halobacteria</taxon>
        <taxon>Halobacteriales</taxon>
        <taxon>Haloarculaceae</taxon>
        <taxon>Halapricum</taxon>
    </lineage>
</organism>
<gene>
    <name evidence="1" type="ORF">HSR121_0620</name>
</gene>
<dbReference type="AlphaFoldDB" id="A0A897N2M6"/>
<evidence type="ECO:0000313" key="1">
    <source>
        <dbReference type="EMBL" id="QSG04975.1"/>
    </source>
</evidence>
<proteinExistence type="predicted"/>
<dbReference type="Proteomes" id="UP000663525">
    <property type="component" value="Chromosome"/>
</dbReference>
<sequence>MLSHTSPKGCHRDKYNLKYISVGSLAGTGFCNLPYISATNTQALCPTLYVSVQ</sequence>